<proteinExistence type="predicted"/>
<sequence length="201" mass="22587">MRQTHPVSGRAVALGTNYHRMRSSFLACDRVLQNPSLLLCTSWSTGPNRECPLKTSVEAFLVTALRVLHRLSLPSSSGVCEFPFLSFYANLRSLFGECPPLSFSEWHGSCVRVEISTLIRPPDRGESPFSFTIVLSPTDYNSCSPFICRPAFSSSSPFRYFLNSNKVPSCHYNRGSIFFLCCKLLITSTFPRWSVDNRPTP</sequence>
<protein>
    <submittedName>
        <fullName evidence="1">Uncharacterized protein</fullName>
    </submittedName>
</protein>
<reference evidence="2" key="1">
    <citation type="journal article" date="2013" name="Proc. Natl. Acad. Sci. U.S.A.">
        <title>Genome structure and metabolic features in the red seaweed Chondrus crispus shed light on evolution of the Archaeplastida.</title>
        <authorList>
            <person name="Collen J."/>
            <person name="Porcel B."/>
            <person name="Carre W."/>
            <person name="Ball S.G."/>
            <person name="Chaparro C."/>
            <person name="Tonon T."/>
            <person name="Barbeyron T."/>
            <person name="Michel G."/>
            <person name="Noel B."/>
            <person name="Valentin K."/>
            <person name="Elias M."/>
            <person name="Artiguenave F."/>
            <person name="Arun A."/>
            <person name="Aury J.M."/>
            <person name="Barbosa-Neto J.F."/>
            <person name="Bothwell J.H."/>
            <person name="Bouget F.Y."/>
            <person name="Brillet L."/>
            <person name="Cabello-Hurtado F."/>
            <person name="Capella-Gutierrez S."/>
            <person name="Charrier B."/>
            <person name="Cladiere L."/>
            <person name="Cock J.M."/>
            <person name="Coelho S.M."/>
            <person name="Colleoni C."/>
            <person name="Czjzek M."/>
            <person name="Da Silva C."/>
            <person name="Delage L."/>
            <person name="Denoeud F."/>
            <person name="Deschamps P."/>
            <person name="Dittami S.M."/>
            <person name="Gabaldon T."/>
            <person name="Gachon C.M."/>
            <person name="Groisillier A."/>
            <person name="Herve C."/>
            <person name="Jabbari K."/>
            <person name="Katinka M."/>
            <person name="Kloareg B."/>
            <person name="Kowalczyk N."/>
            <person name="Labadie K."/>
            <person name="Leblanc C."/>
            <person name="Lopez P.J."/>
            <person name="McLachlan D.H."/>
            <person name="Meslet-Cladiere L."/>
            <person name="Moustafa A."/>
            <person name="Nehr Z."/>
            <person name="Nyvall Collen P."/>
            <person name="Panaud O."/>
            <person name="Partensky F."/>
            <person name="Poulain J."/>
            <person name="Rensing S.A."/>
            <person name="Rousvoal S."/>
            <person name="Samson G."/>
            <person name="Symeonidi A."/>
            <person name="Weissenbach J."/>
            <person name="Zambounis A."/>
            <person name="Wincker P."/>
            <person name="Boyen C."/>
        </authorList>
    </citation>
    <scope>NUCLEOTIDE SEQUENCE [LARGE SCALE GENOMIC DNA]</scope>
    <source>
        <strain evidence="2">cv. Stackhouse</strain>
    </source>
</reference>
<gene>
    <name evidence="1" type="ORF">CHC_T00001692001</name>
</gene>
<evidence type="ECO:0000313" key="2">
    <source>
        <dbReference type="Proteomes" id="UP000012073"/>
    </source>
</evidence>
<dbReference type="RefSeq" id="XP_005712592.1">
    <property type="nucleotide sequence ID" value="XM_005712535.1"/>
</dbReference>
<dbReference type="KEGG" id="ccp:CHC_T00001692001"/>
<keyword evidence="2" id="KW-1185">Reference proteome</keyword>
<dbReference type="EMBL" id="HG001587">
    <property type="protein sequence ID" value="CDF32791.1"/>
    <property type="molecule type" value="Genomic_DNA"/>
</dbReference>
<organism evidence="1 2">
    <name type="scientific">Chondrus crispus</name>
    <name type="common">Carrageen Irish moss</name>
    <name type="synonym">Polymorpha crispa</name>
    <dbReference type="NCBI Taxonomy" id="2769"/>
    <lineage>
        <taxon>Eukaryota</taxon>
        <taxon>Rhodophyta</taxon>
        <taxon>Florideophyceae</taxon>
        <taxon>Rhodymeniophycidae</taxon>
        <taxon>Gigartinales</taxon>
        <taxon>Gigartinaceae</taxon>
        <taxon>Chondrus</taxon>
    </lineage>
</organism>
<dbReference type="AlphaFoldDB" id="R7Q5X7"/>
<dbReference type="GeneID" id="17320309"/>
<dbReference type="Gramene" id="CDF32791">
    <property type="protein sequence ID" value="CDF32791"/>
    <property type="gene ID" value="CHC_T00001692001"/>
</dbReference>
<accession>R7Q5X7</accession>
<dbReference type="Proteomes" id="UP000012073">
    <property type="component" value="Unassembled WGS sequence"/>
</dbReference>
<evidence type="ECO:0000313" key="1">
    <source>
        <dbReference type="EMBL" id="CDF32791.1"/>
    </source>
</evidence>
<name>R7Q5X7_CHOCR</name>